<evidence type="ECO:0000313" key="3">
    <source>
        <dbReference type="Proteomes" id="UP001279410"/>
    </source>
</evidence>
<reference evidence="2" key="1">
    <citation type="submission" date="2022-08" db="EMBL/GenBank/DDBJ databases">
        <title>Genome sequencing of akame (Lates japonicus).</title>
        <authorList>
            <person name="Hashiguchi Y."/>
            <person name="Takahashi H."/>
        </authorList>
    </citation>
    <scope>NUCLEOTIDE SEQUENCE</scope>
    <source>
        <strain evidence="2">Kochi</strain>
    </source>
</reference>
<accession>A0AAD3RD10</accession>
<evidence type="ECO:0000256" key="1">
    <source>
        <dbReference type="SAM" id="SignalP"/>
    </source>
</evidence>
<dbReference type="AlphaFoldDB" id="A0AAD3RD10"/>
<sequence length="103" mass="11146">MKAFIFSTLFAVAYAAPLRMRDKIVGGHESAEKNLQPYQVSLNLATTSVEVPRSPAPGWCSCLHCYKSQHPGSPLVSTTSSARAPASINPAKVIRHPRYSSCT</sequence>
<gene>
    <name evidence="2" type="ORF">AKAME5_001511200</name>
</gene>
<keyword evidence="1" id="KW-0732">Signal</keyword>
<keyword evidence="3" id="KW-1185">Reference proteome</keyword>
<evidence type="ECO:0000313" key="2">
    <source>
        <dbReference type="EMBL" id="GLD63495.1"/>
    </source>
</evidence>
<name>A0AAD3RD10_LATJO</name>
<organism evidence="2 3">
    <name type="scientific">Lates japonicus</name>
    <name type="common">Japanese lates</name>
    <dbReference type="NCBI Taxonomy" id="270547"/>
    <lineage>
        <taxon>Eukaryota</taxon>
        <taxon>Metazoa</taxon>
        <taxon>Chordata</taxon>
        <taxon>Craniata</taxon>
        <taxon>Vertebrata</taxon>
        <taxon>Euteleostomi</taxon>
        <taxon>Actinopterygii</taxon>
        <taxon>Neopterygii</taxon>
        <taxon>Teleostei</taxon>
        <taxon>Neoteleostei</taxon>
        <taxon>Acanthomorphata</taxon>
        <taxon>Carangaria</taxon>
        <taxon>Carangaria incertae sedis</taxon>
        <taxon>Centropomidae</taxon>
        <taxon>Lates</taxon>
    </lineage>
</organism>
<feature type="chain" id="PRO_5042143220" evidence="1">
    <location>
        <begin position="16"/>
        <end position="103"/>
    </location>
</feature>
<proteinExistence type="predicted"/>
<feature type="signal peptide" evidence="1">
    <location>
        <begin position="1"/>
        <end position="15"/>
    </location>
</feature>
<dbReference type="Proteomes" id="UP001279410">
    <property type="component" value="Unassembled WGS sequence"/>
</dbReference>
<protein>
    <submittedName>
        <fullName evidence="2">Trypsin-3-like protein</fullName>
    </submittedName>
</protein>
<dbReference type="EMBL" id="BRZM01000063">
    <property type="protein sequence ID" value="GLD63495.1"/>
    <property type="molecule type" value="Genomic_DNA"/>
</dbReference>
<comment type="caution">
    <text evidence="2">The sequence shown here is derived from an EMBL/GenBank/DDBJ whole genome shotgun (WGS) entry which is preliminary data.</text>
</comment>